<proteinExistence type="predicted"/>
<dbReference type="PANTHER" id="PTHR24118">
    <property type="entry name" value="POTE ANKYRIN DOMAIN"/>
    <property type="match status" value="1"/>
</dbReference>
<dbReference type="Pfam" id="PF00023">
    <property type="entry name" value="Ank"/>
    <property type="match status" value="1"/>
</dbReference>
<dbReference type="PROSITE" id="PS50181">
    <property type="entry name" value="FBOX"/>
    <property type="match status" value="1"/>
</dbReference>
<feature type="domain" description="F-box" evidence="2">
    <location>
        <begin position="302"/>
        <end position="334"/>
    </location>
</feature>
<evidence type="ECO:0000256" key="1">
    <source>
        <dbReference type="PROSITE-ProRule" id="PRU00023"/>
    </source>
</evidence>
<reference evidence="3" key="1">
    <citation type="submission" date="2015-11" db="EMBL/GenBank/DDBJ databases">
        <title>De novo transcriptome assembly of four potential Pierce s Disease insect vectors from Arizona vineyards.</title>
        <authorList>
            <person name="Tassone E.E."/>
        </authorList>
    </citation>
    <scope>NUCLEOTIDE SEQUENCE</scope>
</reference>
<dbReference type="AlphaFoldDB" id="A0A1B6MR36"/>
<dbReference type="InterPro" id="IPR002110">
    <property type="entry name" value="Ankyrin_rpt"/>
</dbReference>
<sequence>MKRSVTLHILNIYISSFGQQFFCEDVRRCSHPTQDGKMERCSASSIFDIDLCTSIQKYVNSKLILHLGIRMKYQFGVDILLNRGAEVNIKDRRGRTPLHFAVLGRMGTSSHIFTEKLLSKGADVNIQNVKGHTPLHVVIKLAKFWMTEILLYSGARLEIKDNDGKTPLDFDRFQSVFGNISQKIIKLKAVGFDSHIDYTFVRNHIPTFNIWERLLTESCLKELEAMKLDTFGFHCLYDIFRSYNDPTFVCNLALEGAVNSSNLIHQYPIYNSFLKLMFERAKIRHNLLDTTELKISPEPDNLFNQNVFPHEIKRKILSYLTDKDLYNLKKANQE</sequence>
<gene>
    <name evidence="3" type="ORF">g.39814</name>
</gene>
<dbReference type="SUPFAM" id="SSF48403">
    <property type="entry name" value="Ankyrin repeat"/>
    <property type="match status" value="1"/>
</dbReference>
<dbReference type="PROSITE" id="PS50297">
    <property type="entry name" value="ANK_REP_REGION"/>
    <property type="match status" value="2"/>
</dbReference>
<keyword evidence="1" id="KW-0040">ANK repeat</keyword>
<feature type="repeat" description="ANK" evidence="1">
    <location>
        <begin position="93"/>
        <end position="129"/>
    </location>
</feature>
<dbReference type="Pfam" id="PF09372">
    <property type="entry name" value="PRANC"/>
    <property type="match status" value="1"/>
</dbReference>
<dbReference type="InterPro" id="IPR001810">
    <property type="entry name" value="F-box_dom"/>
</dbReference>
<dbReference type="EMBL" id="GEBQ01001614">
    <property type="protein sequence ID" value="JAT38363.1"/>
    <property type="molecule type" value="Transcribed_RNA"/>
</dbReference>
<evidence type="ECO:0000259" key="2">
    <source>
        <dbReference type="PROSITE" id="PS50181"/>
    </source>
</evidence>
<dbReference type="InterPro" id="IPR018272">
    <property type="entry name" value="PRANC_domain"/>
</dbReference>
<dbReference type="InterPro" id="IPR036770">
    <property type="entry name" value="Ankyrin_rpt-contain_sf"/>
</dbReference>
<organism evidence="3">
    <name type="scientific">Graphocephala atropunctata</name>
    <dbReference type="NCBI Taxonomy" id="36148"/>
    <lineage>
        <taxon>Eukaryota</taxon>
        <taxon>Metazoa</taxon>
        <taxon>Ecdysozoa</taxon>
        <taxon>Arthropoda</taxon>
        <taxon>Hexapoda</taxon>
        <taxon>Insecta</taxon>
        <taxon>Pterygota</taxon>
        <taxon>Neoptera</taxon>
        <taxon>Paraneoptera</taxon>
        <taxon>Hemiptera</taxon>
        <taxon>Auchenorrhyncha</taxon>
        <taxon>Membracoidea</taxon>
        <taxon>Cicadellidae</taxon>
        <taxon>Cicadellinae</taxon>
        <taxon>Cicadellini</taxon>
        <taxon>Graphocephala</taxon>
    </lineage>
</organism>
<feature type="repeat" description="ANK" evidence="1">
    <location>
        <begin position="130"/>
        <end position="162"/>
    </location>
</feature>
<accession>A0A1B6MR36</accession>
<evidence type="ECO:0000313" key="3">
    <source>
        <dbReference type="EMBL" id="JAT38363.1"/>
    </source>
</evidence>
<feature type="repeat" description="ANK" evidence="1">
    <location>
        <begin position="60"/>
        <end position="92"/>
    </location>
</feature>
<dbReference type="PANTHER" id="PTHR24118:SF99">
    <property type="entry name" value="POTE ANKYRIN DOMAIN FAMILY MEMBER 3C-RELATED"/>
    <property type="match status" value="1"/>
</dbReference>
<name>A0A1B6MR36_9HEMI</name>
<dbReference type="SMART" id="SM00248">
    <property type="entry name" value="ANK"/>
    <property type="match status" value="3"/>
</dbReference>
<protein>
    <recommendedName>
        <fullName evidence="2">F-box domain-containing protein</fullName>
    </recommendedName>
</protein>
<dbReference type="PROSITE" id="PS50088">
    <property type="entry name" value="ANK_REPEAT"/>
    <property type="match status" value="3"/>
</dbReference>
<dbReference type="Gene3D" id="1.25.40.20">
    <property type="entry name" value="Ankyrin repeat-containing domain"/>
    <property type="match status" value="1"/>
</dbReference>